<dbReference type="Gene3D" id="2.60.40.10">
    <property type="entry name" value="Immunoglobulins"/>
    <property type="match status" value="1"/>
</dbReference>
<dbReference type="RefSeq" id="WP_179371410.1">
    <property type="nucleotide sequence ID" value="NZ_CP026995.1"/>
</dbReference>
<reference evidence="4 5" key="1">
    <citation type="submission" date="2018-02" db="EMBL/GenBank/DDBJ databases">
        <title>Complete genome of Nitrosopumilus ureaphilus PS0.</title>
        <authorList>
            <person name="Qin W."/>
            <person name="Zheng Y."/>
            <person name="Stahl D.A."/>
        </authorList>
    </citation>
    <scope>NUCLEOTIDE SEQUENCE [LARGE SCALE GENOMIC DNA]</scope>
    <source>
        <strain evidence="4 5">PS0</strain>
    </source>
</reference>
<dbReference type="InterPro" id="IPR037293">
    <property type="entry name" value="Gal_Oxidase_central_sf"/>
</dbReference>
<dbReference type="Proteomes" id="UP000509478">
    <property type="component" value="Chromosome"/>
</dbReference>
<evidence type="ECO:0000313" key="5">
    <source>
        <dbReference type="Proteomes" id="UP000509478"/>
    </source>
</evidence>
<dbReference type="InterPro" id="IPR009880">
    <property type="entry name" value="Glyoxal_oxidase_N"/>
</dbReference>
<evidence type="ECO:0008006" key="6">
    <source>
        <dbReference type="Google" id="ProtNLM"/>
    </source>
</evidence>
<feature type="domain" description="Glyoxal oxidase N-terminal" evidence="2">
    <location>
        <begin position="115"/>
        <end position="390"/>
    </location>
</feature>
<evidence type="ECO:0000259" key="2">
    <source>
        <dbReference type="Pfam" id="PF07250"/>
    </source>
</evidence>
<dbReference type="KEGG" id="nue:C5F50_10955"/>
<dbReference type="Pfam" id="PF07250">
    <property type="entry name" value="Glyoxal_oxid_N"/>
    <property type="match status" value="1"/>
</dbReference>
<dbReference type="InterPro" id="IPR014756">
    <property type="entry name" value="Ig_E-set"/>
</dbReference>
<evidence type="ECO:0000259" key="3">
    <source>
        <dbReference type="Pfam" id="PF09118"/>
    </source>
</evidence>
<dbReference type="InterPro" id="IPR013783">
    <property type="entry name" value="Ig-like_fold"/>
</dbReference>
<dbReference type="CDD" id="cd02851">
    <property type="entry name" value="E_set_GO_C"/>
    <property type="match status" value="1"/>
</dbReference>
<organism evidence="4 5">
    <name type="scientific">Nitrosopumilus ureiphilus</name>
    <dbReference type="NCBI Taxonomy" id="1470067"/>
    <lineage>
        <taxon>Archaea</taxon>
        <taxon>Nitrososphaerota</taxon>
        <taxon>Nitrososphaeria</taxon>
        <taxon>Nitrosopumilales</taxon>
        <taxon>Nitrosopumilaceae</taxon>
        <taxon>Nitrosopumilus</taxon>
    </lineage>
</organism>
<dbReference type="Pfam" id="PF09118">
    <property type="entry name" value="GO-like_E_set"/>
    <property type="match status" value="1"/>
</dbReference>
<sequence length="516" mass="57605">MEIDHQNATYEVESIAVHLALLRTGKVLLFSGDHENIWNWTKGESSLWDPEDPRNPINPKLGRNLFCSGHCFLPDGRLFVAGGQSTYNHPATIVLSLPGFLQLVLKIIKKPAADHDIHTFDPNPDIDPNQRWQRYKPGMPKARWYPTCVTLPDGKALIVSGTYSHAHHALFGAMNLDYEIFDPVANKLSTPVKFIDEIKMYPFLQVLPGGTLFVHSEETTHIWNIAEKKFITDAKFKTETPGTRTYPGMGSCVLLPLEHETDTAKILLVGGSTKLHPDKNTDATQTPEIFTADLNNPANSSGWKKTTEHIRRFLCDSILLPDGTVLVTNGAAKGQADDNDIAVREVHLFDPRNETWKVVSYLKRDRLYHGSAVLLPSGEVVVAGSTGHNWVRSVFAPKENFEHNIEIITPPKLQCNPTRPKIQDIELPTMSYNNNYEIHTDDASSIQKVSLIKISSTTHNNNMDQRCLMLPIINQTANILTVSSPKNNTFAPPGYYMLFILDGNDVPSVGKFVKVG</sequence>
<dbReference type="SUPFAM" id="SSF81296">
    <property type="entry name" value="E set domains"/>
    <property type="match status" value="1"/>
</dbReference>
<keyword evidence="5" id="KW-1185">Reference proteome</keyword>
<dbReference type="PANTHER" id="PTHR32208:SF21">
    <property type="entry name" value="LOW QUALITY PROTEIN: ALDEHYDE OXIDASE GLOX-LIKE"/>
    <property type="match status" value="1"/>
</dbReference>
<protein>
    <recommendedName>
        <fullName evidence="6">Galactose oxidase</fullName>
    </recommendedName>
</protein>
<dbReference type="InterPro" id="IPR015202">
    <property type="entry name" value="GO-like_E_set"/>
</dbReference>
<dbReference type="InterPro" id="IPR011043">
    <property type="entry name" value="Gal_Oxase/kelch_b-propeller"/>
</dbReference>
<evidence type="ECO:0000256" key="1">
    <source>
        <dbReference type="ARBA" id="ARBA00022729"/>
    </source>
</evidence>
<gene>
    <name evidence="4" type="ORF">C5F50_10955</name>
</gene>
<dbReference type="EMBL" id="CP026995">
    <property type="protein sequence ID" value="QLH07530.1"/>
    <property type="molecule type" value="Genomic_DNA"/>
</dbReference>
<dbReference type="SUPFAM" id="SSF50965">
    <property type="entry name" value="Galactose oxidase, central domain"/>
    <property type="match status" value="1"/>
</dbReference>
<dbReference type="Gene3D" id="2.130.10.80">
    <property type="entry name" value="Galactose oxidase/kelch, beta-propeller"/>
    <property type="match status" value="1"/>
</dbReference>
<dbReference type="PANTHER" id="PTHR32208">
    <property type="entry name" value="SECRETED PROTEIN-RELATED"/>
    <property type="match status" value="1"/>
</dbReference>
<dbReference type="GeneID" id="56068639"/>
<keyword evidence="1" id="KW-0732">Signal</keyword>
<proteinExistence type="predicted"/>
<accession>A0A7D5M8Z9</accession>
<evidence type="ECO:0000313" key="4">
    <source>
        <dbReference type="EMBL" id="QLH07530.1"/>
    </source>
</evidence>
<feature type="domain" description="Galactose oxidase-like Early set" evidence="3">
    <location>
        <begin position="419"/>
        <end position="515"/>
    </location>
</feature>
<name>A0A7D5M8Z9_9ARCH</name>
<dbReference type="AlphaFoldDB" id="A0A7D5M8Z9"/>
<dbReference type="OrthoDB" id="346096at2157"/>